<reference evidence="1 2" key="1">
    <citation type="journal article" date="2019" name="Genome Biol. Evol.">
        <title>Insights into the evolution of the New World diploid cottons (Gossypium, subgenus Houzingenia) based on genome sequencing.</title>
        <authorList>
            <person name="Grover C.E."/>
            <person name="Arick M.A. 2nd"/>
            <person name="Thrash A."/>
            <person name="Conover J.L."/>
            <person name="Sanders W.S."/>
            <person name="Peterson D.G."/>
            <person name="Frelichowski J.E."/>
            <person name="Scheffler J.A."/>
            <person name="Scheffler B.E."/>
            <person name="Wendel J.F."/>
        </authorList>
    </citation>
    <scope>NUCLEOTIDE SEQUENCE [LARGE SCALE GENOMIC DNA]</scope>
    <source>
        <strain evidence="1">8</strain>
        <tissue evidence="1">Leaf</tissue>
    </source>
</reference>
<evidence type="ECO:0000313" key="1">
    <source>
        <dbReference type="EMBL" id="MBA0582353.1"/>
    </source>
</evidence>
<gene>
    <name evidence="1" type="ORF">Gorai_024504</name>
</gene>
<sequence>MAEDINGMLERLKFLEEESVQVINTDAVNNFQGFKAWAMGRIMVD</sequence>
<dbReference type="EMBL" id="JABEZZ010000003">
    <property type="protein sequence ID" value="MBA0582353.1"/>
    <property type="molecule type" value="Genomic_DNA"/>
</dbReference>
<protein>
    <submittedName>
        <fullName evidence="1">Uncharacterized protein</fullName>
    </submittedName>
</protein>
<organism evidence="1 2">
    <name type="scientific">Gossypium raimondii</name>
    <name type="common">Peruvian cotton</name>
    <name type="synonym">Gossypium klotzschianum subsp. raimondii</name>
    <dbReference type="NCBI Taxonomy" id="29730"/>
    <lineage>
        <taxon>Eukaryota</taxon>
        <taxon>Viridiplantae</taxon>
        <taxon>Streptophyta</taxon>
        <taxon>Embryophyta</taxon>
        <taxon>Tracheophyta</taxon>
        <taxon>Spermatophyta</taxon>
        <taxon>Magnoliopsida</taxon>
        <taxon>eudicotyledons</taxon>
        <taxon>Gunneridae</taxon>
        <taxon>Pentapetalae</taxon>
        <taxon>rosids</taxon>
        <taxon>malvids</taxon>
        <taxon>Malvales</taxon>
        <taxon>Malvaceae</taxon>
        <taxon>Malvoideae</taxon>
        <taxon>Gossypium</taxon>
    </lineage>
</organism>
<proteinExistence type="predicted"/>
<name>A0A7J8NZJ4_GOSRA</name>
<accession>A0A7J8NZJ4</accession>
<comment type="caution">
    <text evidence="1">The sequence shown here is derived from an EMBL/GenBank/DDBJ whole genome shotgun (WGS) entry which is preliminary data.</text>
</comment>
<dbReference type="Proteomes" id="UP000593578">
    <property type="component" value="Unassembled WGS sequence"/>
</dbReference>
<dbReference type="AlphaFoldDB" id="A0A7J8NZJ4"/>
<evidence type="ECO:0000313" key="2">
    <source>
        <dbReference type="Proteomes" id="UP000593578"/>
    </source>
</evidence>